<proteinExistence type="predicted"/>
<accession>A0A917TNP1</accession>
<organism evidence="2 3">
    <name type="scientific">Dactylosporangium sucinum</name>
    <dbReference type="NCBI Taxonomy" id="1424081"/>
    <lineage>
        <taxon>Bacteria</taxon>
        <taxon>Bacillati</taxon>
        <taxon>Actinomycetota</taxon>
        <taxon>Actinomycetes</taxon>
        <taxon>Micromonosporales</taxon>
        <taxon>Micromonosporaceae</taxon>
        <taxon>Dactylosporangium</taxon>
    </lineage>
</organism>
<evidence type="ECO:0000313" key="3">
    <source>
        <dbReference type="Proteomes" id="UP000642070"/>
    </source>
</evidence>
<protein>
    <submittedName>
        <fullName evidence="2">Uncharacterized protein</fullName>
    </submittedName>
</protein>
<evidence type="ECO:0000313" key="2">
    <source>
        <dbReference type="EMBL" id="GGM30101.1"/>
    </source>
</evidence>
<reference evidence="2" key="2">
    <citation type="submission" date="2020-09" db="EMBL/GenBank/DDBJ databases">
        <authorList>
            <person name="Sun Q."/>
            <person name="Ohkuma M."/>
        </authorList>
    </citation>
    <scope>NUCLEOTIDE SEQUENCE</scope>
    <source>
        <strain evidence="2">JCM 19831</strain>
    </source>
</reference>
<dbReference type="Proteomes" id="UP000642070">
    <property type="component" value="Unassembled WGS sequence"/>
</dbReference>
<name>A0A917TNP1_9ACTN</name>
<keyword evidence="3" id="KW-1185">Reference proteome</keyword>
<feature type="compositionally biased region" description="Low complexity" evidence="1">
    <location>
        <begin position="27"/>
        <end position="42"/>
    </location>
</feature>
<feature type="compositionally biased region" description="Polar residues" evidence="1">
    <location>
        <begin position="13"/>
        <end position="25"/>
    </location>
</feature>
<gene>
    <name evidence="2" type="ORF">GCM10007977_034210</name>
</gene>
<feature type="compositionally biased region" description="Polar residues" evidence="1">
    <location>
        <begin position="45"/>
        <end position="56"/>
    </location>
</feature>
<dbReference type="AlphaFoldDB" id="A0A917TNP1"/>
<sequence length="126" mass="12693">MPRIVVPEAVTTKVTTAASRPSGSVTAPARAEASAGSSARPATAITRTGGESSTRAIASPAPRPSVSWPAPSETVAIQRRRGSGWVSGPAVRAAVIAARFRACPPNGAAAALARPVVTRRGRSGGW</sequence>
<feature type="region of interest" description="Disordered" evidence="1">
    <location>
        <begin position="13"/>
        <end position="70"/>
    </location>
</feature>
<dbReference type="EMBL" id="BMPI01000014">
    <property type="protein sequence ID" value="GGM30101.1"/>
    <property type="molecule type" value="Genomic_DNA"/>
</dbReference>
<comment type="caution">
    <text evidence="2">The sequence shown here is derived from an EMBL/GenBank/DDBJ whole genome shotgun (WGS) entry which is preliminary data.</text>
</comment>
<evidence type="ECO:0000256" key="1">
    <source>
        <dbReference type="SAM" id="MobiDB-lite"/>
    </source>
</evidence>
<reference evidence="2" key="1">
    <citation type="journal article" date="2014" name="Int. J. Syst. Evol. Microbiol.">
        <title>Complete genome sequence of Corynebacterium casei LMG S-19264T (=DSM 44701T), isolated from a smear-ripened cheese.</title>
        <authorList>
            <consortium name="US DOE Joint Genome Institute (JGI-PGF)"/>
            <person name="Walter F."/>
            <person name="Albersmeier A."/>
            <person name="Kalinowski J."/>
            <person name="Ruckert C."/>
        </authorList>
    </citation>
    <scope>NUCLEOTIDE SEQUENCE</scope>
    <source>
        <strain evidence="2">JCM 19831</strain>
    </source>
</reference>